<evidence type="ECO:0000313" key="2">
    <source>
        <dbReference type="Proteomes" id="UP000295710"/>
    </source>
</evidence>
<accession>A0A4V2WSA7</accession>
<organism evidence="1 2">
    <name type="scientific">Extibacter muris</name>
    <dbReference type="NCBI Taxonomy" id="1796622"/>
    <lineage>
        <taxon>Bacteria</taxon>
        <taxon>Bacillati</taxon>
        <taxon>Bacillota</taxon>
        <taxon>Clostridia</taxon>
        <taxon>Lachnospirales</taxon>
        <taxon>Lachnospiraceae</taxon>
        <taxon>Extibacter</taxon>
    </lineage>
</organism>
<gene>
    <name evidence="1" type="ORF">E1963_14635</name>
</gene>
<protein>
    <submittedName>
        <fullName evidence="1">Carbohydrate ABC transporter substrate-binding protein</fullName>
    </submittedName>
</protein>
<name>A0A4V2WSA7_9FIRM</name>
<proteinExistence type="predicted"/>
<dbReference type="SUPFAM" id="SSF53850">
    <property type="entry name" value="Periplasmic binding protein-like II"/>
    <property type="match status" value="1"/>
</dbReference>
<dbReference type="InterPro" id="IPR006059">
    <property type="entry name" value="SBP"/>
</dbReference>
<dbReference type="AlphaFoldDB" id="A0A4V2WSA7"/>
<comment type="caution">
    <text evidence="1">The sequence shown here is derived from an EMBL/GenBank/DDBJ whole genome shotgun (WGS) entry which is preliminary data.</text>
</comment>
<sequence length="749" mass="82212">MKMGRHEKYVRRTVAFLLPAVLAVGLLSGCGKGKTEEQDKENTSVKGRYVEEDIELPVQEGEKILNMVKSKDGTPILFSEAEGARVFRYEYKEGNWEQTTLDWITQLYGGQHLRLQEIQETKEGAQIARSTDEEMLTHIAKSEDGQTGAEQSIPYLSQQGDNGYPAVTNLQVDGAGNYWLSDMYQSKVVVIDASSMEVMQELNSVEGSASEQRMLFAAESGDMAVNTEDGVVTVYDSEAAEKGTMKIDQQEEMMMCGNEENWYIISGEGIMWMVLGNEAGEVVLDGGMASMGSSLNHIAGVIKGQEDDFYVLYSQPKASTWSLMHYAYDAEAMAVPENTLRVFGLSENATVEDALLGFQKAHPDVKVEFLTSGKEEGITMDDIRTLNTELLGGNGADVLLLDGLSAESYIEKGILADLTDLADGLTAQETYLESILKSTAQKDGKIYGMPVKFSVPVIYGDENTKAALSSLDSLKSYLEEHPQASIFGIAQRDYIRDFLFQMYQDEIIKKDGKVDQEKLADLLELEVKIAANARAEIFDEDGSAQMDMGTAAKIFQQDMFSNGGSAAIINHPDSVATSKIASVTDMMTPYTLMSQMSLSPDTLDGLYIPKGIIGINKDTKLKEIAEEFVKYLFSPEVQGKPVGDGLSVLESGMGILKDELASEYATGLVTTSSWKFEGEEEIVLDVSYPTEEEVDGLIAMCRTLEKPATQDCVIWNIYQTEADECLGGNVDAKTAAKNIAQKVDTYLAE</sequence>
<dbReference type="RefSeq" id="WP_132279432.1">
    <property type="nucleotide sequence ID" value="NZ_JAOBST010000019.1"/>
</dbReference>
<dbReference type="SUPFAM" id="SSF63829">
    <property type="entry name" value="Calcium-dependent phosphotriesterase"/>
    <property type="match status" value="1"/>
</dbReference>
<reference evidence="1 2" key="1">
    <citation type="journal article" date="2016" name="Nat. Microbiol.">
        <title>The Mouse Intestinal Bacterial Collection (miBC) provides host-specific insight into cultured diversity and functional potential of the gut microbiota.</title>
        <authorList>
            <person name="Lagkouvardos I."/>
            <person name="Pukall R."/>
            <person name="Abt B."/>
            <person name="Foesel B.U."/>
            <person name="Meier-Kolthoff J.P."/>
            <person name="Kumar N."/>
            <person name="Bresciani A."/>
            <person name="Martinez I."/>
            <person name="Just S."/>
            <person name="Ziegler C."/>
            <person name="Brugiroux S."/>
            <person name="Garzetti D."/>
            <person name="Wenning M."/>
            <person name="Bui T.P."/>
            <person name="Wang J."/>
            <person name="Hugenholtz F."/>
            <person name="Plugge C.M."/>
            <person name="Peterson D.A."/>
            <person name="Hornef M.W."/>
            <person name="Baines J.F."/>
            <person name="Smidt H."/>
            <person name="Walter J."/>
            <person name="Kristiansen K."/>
            <person name="Nielsen H.B."/>
            <person name="Haller D."/>
            <person name="Overmann J."/>
            <person name="Stecher B."/>
            <person name="Clavel T."/>
        </authorList>
    </citation>
    <scope>NUCLEOTIDE SEQUENCE [LARGE SCALE GENOMIC DNA]</scope>
    <source>
        <strain evidence="1 2">DSM 28560</strain>
    </source>
</reference>
<keyword evidence="2" id="KW-1185">Reference proteome</keyword>
<dbReference type="EMBL" id="SMMX01000014">
    <property type="protein sequence ID" value="TDA20850.1"/>
    <property type="molecule type" value="Genomic_DNA"/>
</dbReference>
<dbReference type="Pfam" id="PF01547">
    <property type="entry name" value="SBP_bac_1"/>
    <property type="match status" value="1"/>
</dbReference>
<dbReference type="PANTHER" id="PTHR43649">
    <property type="entry name" value="ARABINOSE-BINDING PROTEIN-RELATED"/>
    <property type="match status" value="1"/>
</dbReference>
<dbReference type="Proteomes" id="UP000295710">
    <property type="component" value="Unassembled WGS sequence"/>
</dbReference>
<evidence type="ECO:0000313" key="1">
    <source>
        <dbReference type="EMBL" id="TDA20850.1"/>
    </source>
</evidence>
<dbReference type="InterPro" id="IPR050490">
    <property type="entry name" value="Bact_solute-bd_prot1"/>
</dbReference>
<dbReference type="Gene3D" id="3.40.190.10">
    <property type="entry name" value="Periplasmic binding protein-like II"/>
    <property type="match status" value="1"/>
</dbReference>
<dbReference type="PROSITE" id="PS51257">
    <property type="entry name" value="PROKAR_LIPOPROTEIN"/>
    <property type="match status" value="1"/>
</dbReference>
<dbReference type="PANTHER" id="PTHR43649:SF12">
    <property type="entry name" value="DIACETYLCHITOBIOSE BINDING PROTEIN DASA"/>
    <property type="match status" value="1"/>
</dbReference>